<dbReference type="EMBL" id="JBFCZG010000007">
    <property type="protein sequence ID" value="KAL3420240.1"/>
    <property type="molecule type" value="Genomic_DNA"/>
</dbReference>
<reference evidence="2 3" key="1">
    <citation type="submission" date="2024-06" db="EMBL/GenBank/DDBJ databases">
        <title>Complete genome of Phlyctema vagabunda strain 19-DSS-EL-015.</title>
        <authorList>
            <person name="Fiorenzani C."/>
        </authorList>
    </citation>
    <scope>NUCLEOTIDE SEQUENCE [LARGE SCALE GENOMIC DNA]</scope>
    <source>
        <strain evidence="2 3">19-DSS-EL-015</strain>
    </source>
</reference>
<sequence length="298" mass="32597">MPSPHADFDNWDFSSENAHLPLGGWRAPSPFTLSFAANASTSTLVKESEHLTLVSPKRLGVGRFSLEAQERFSYMSSSAGSDPGMMEDSLGWSDSDMSYDEDEGYTSSPRSPAASPKKLVHATPMYQVMTTFTPTHKTTGLRRSEARRAAPFPLQNFASAPVSQYSRPPVRTAPQPPVQQWTHAKTHPTGMRSRSLGQPSTLATCTTARPSPRSSGASTPTAAYSAPVSATFPSEPLMELMEKSVFEDDDDDDEEERSAFVAFASRLRIRGSSITRKDKKESKRSASDTMRGVFGMKK</sequence>
<evidence type="ECO:0000313" key="2">
    <source>
        <dbReference type="EMBL" id="KAL3420240.1"/>
    </source>
</evidence>
<gene>
    <name evidence="2" type="ORF">PVAG01_08739</name>
</gene>
<organism evidence="2 3">
    <name type="scientific">Phlyctema vagabunda</name>
    <dbReference type="NCBI Taxonomy" id="108571"/>
    <lineage>
        <taxon>Eukaryota</taxon>
        <taxon>Fungi</taxon>
        <taxon>Dikarya</taxon>
        <taxon>Ascomycota</taxon>
        <taxon>Pezizomycotina</taxon>
        <taxon>Leotiomycetes</taxon>
        <taxon>Helotiales</taxon>
        <taxon>Dermateaceae</taxon>
        <taxon>Phlyctema</taxon>
    </lineage>
</organism>
<feature type="region of interest" description="Disordered" evidence="1">
    <location>
        <begin position="271"/>
        <end position="298"/>
    </location>
</feature>
<feature type="compositionally biased region" description="Low complexity" evidence="1">
    <location>
        <begin position="107"/>
        <end position="116"/>
    </location>
</feature>
<protein>
    <submittedName>
        <fullName evidence="2">Uncharacterized protein</fullName>
    </submittedName>
</protein>
<proteinExistence type="predicted"/>
<evidence type="ECO:0000256" key="1">
    <source>
        <dbReference type="SAM" id="MobiDB-lite"/>
    </source>
</evidence>
<feature type="region of interest" description="Disordered" evidence="1">
    <location>
        <begin position="163"/>
        <end position="230"/>
    </location>
</feature>
<dbReference type="Proteomes" id="UP001629113">
    <property type="component" value="Unassembled WGS sequence"/>
</dbReference>
<evidence type="ECO:0000313" key="3">
    <source>
        <dbReference type="Proteomes" id="UP001629113"/>
    </source>
</evidence>
<keyword evidence="3" id="KW-1185">Reference proteome</keyword>
<accession>A0ABR4PAC7</accession>
<feature type="region of interest" description="Disordered" evidence="1">
    <location>
        <begin position="75"/>
        <end position="122"/>
    </location>
</feature>
<feature type="compositionally biased region" description="Polar residues" evidence="1">
    <location>
        <begin position="195"/>
        <end position="222"/>
    </location>
</feature>
<name>A0ABR4PAC7_9HELO</name>
<feature type="compositionally biased region" description="Basic and acidic residues" evidence="1">
    <location>
        <begin position="275"/>
        <end position="286"/>
    </location>
</feature>
<comment type="caution">
    <text evidence="2">The sequence shown here is derived from an EMBL/GenBank/DDBJ whole genome shotgun (WGS) entry which is preliminary data.</text>
</comment>